<proteinExistence type="predicted"/>
<sequence length="393" mass="40432">MPAIAASTFHQACLVVMVPLLQDVFDLTLSMIGVVVGTGLMATAISLPAWGRIEAYIGALGALKIILSFAVLSVSAIAISFMLVSYAIISPLLGLAVLITARIAYSISVPALLPLTQAILARNSQNSSKLLAPIGRLSSMTGLGRLAGNAAVAPLLLLGGVAPLIAPIPVYVVCLFFAFKQSSPATTKCKKSNEYKNRITLPKTALLIGFALQLCLGATYVLLGPLIKDSMQLNSTQATTVASYCLTAAVLSGLVAQLGLLPIVRKHASIVQITSAISFTAGLSLLCIAHTLSFIAMSAAIIGASAALLTATNSVYLLKRLPASLKAKGSTTLSCSQFAGLATGSLLGGFGGETSLTLTFSFATIIALVFCVGGSGFVISHKPVARPLRPSDI</sequence>
<gene>
    <name evidence="5" type="ORF">SAMN04488518_12224</name>
</gene>
<reference evidence="5 6" key="1">
    <citation type="submission" date="2016-10" db="EMBL/GenBank/DDBJ databases">
        <authorList>
            <person name="Varghese N."/>
            <person name="Submissions S."/>
        </authorList>
    </citation>
    <scope>NUCLEOTIDE SEQUENCE [LARGE SCALE GENOMIC DNA]</scope>
    <source>
        <strain evidence="5 6">DSM 16392</strain>
    </source>
</reference>
<feature type="transmembrane region" description="Helical" evidence="4">
    <location>
        <begin position="330"/>
        <end position="350"/>
    </location>
</feature>
<evidence type="ECO:0000256" key="4">
    <source>
        <dbReference type="SAM" id="Phobius"/>
    </source>
</evidence>
<keyword evidence="1 4" id="KW-0812">Transmembrane</keyword>
<feature type="transmembrane region" description="Helical" evidence="4">
    <location>
        <begin position="356"/>
        <end position="379"/>
    </location>
</feature>
<evidence type="ECO:0000256" key="2">
    <source>
        <dbReference type="ARBA" id="ARBA00022989"/>
    </source>
</evidence>
<dbReference type="InterPro" id="IPR011701">
    <property type="entry name" value="MFS"/>
</dbReference>
<feature type="transmembrane region" description="Helical" evidence="4">
    <location>
        <begin position="95"/>
        <end position="118"/>
    </location>
</feature>
<feature type="transmembrane region" description="Helical" evidence="4">
    <location>
        <begin position="200"/>
        <end position="221"/>
    </location>
</feature>
<feature type="transmembrane region" description="Helical" evidence="4">
    <location>
        <begin position="273"/>
        <end position="292"/>
    </location>
</feature>
<feature type="transmembrane region" description="Helical" evidence="4">
    <location>
        <begin position="62"/>
        <end position="89"/>
    </location>
</feature>
<feature type="transmembrane region" description="Helical" evidence="4">
    <location>
        <begin position="154"/>
        <end position="179"/>
    </location>
</feature>
<feature type="transmembrane region" description="Helical" evidence="4">
    <location>
        <begin position="298"/>
        <end position="318"/>
    </location>
</feature>
<evidence type="ECO:0000256" key="3">
    <source>
        <dbReference type="ARBA" id="ARBA00023136"/>
    </source>
</evidence>
<accession>A0A1I4FUU9</accession>
<evidence type="ECO:0000256" key="1">
    <source>
        <dbReference type="ARBA" id="ARBA00022692"/>
    </source>
</evidence>
<keyword evidence="3 4" id="KW-0472">Membrane</keyword>
<comment type="caution">
    <text evidence="5">The sequence shown here is derived from an EMBL/GenBank/DDBJ whole genome shotgun (WGS) entry which is preliminary data.</text>
</comment>
<keyword evidence="6" id="KW-1185">Reference proteome</keyword>
<feature type="transmembrane region" description="Helical" evidence="4">
    <location>
        <begin position="241"/>
        <end position="261"/>
    </location>
</feature>
<dbReference type="RefSeq" id="WP_093524143.1">
    <property type="nucleotide sequence ID" value="NZ_FOSK01000022.1"/>
</dbReference>
<feature type="transmembrane region" description="Helical" evidence="4">
    <location>
        <begin position="27"/>
        <end position="50"/>
    </location>
</feature>
<evidence type="ECO:0000313" key="5">
    <source>
        <dbReference type="EMBL" id="SFL21010.1"/>
    </source>
</evidence>
<name>A0A1I4FUU9_9HYPH</name>
<organism evidence="5 6">
    <name type="scientific">Pseudovibrio ascidiaceicola</name>
    <dbReference type="NCBI Taxonomy" id="285279"/>
    <lineage>
        <taxon>Bacteria</taxon>
        <taxon>Pseudomonadati</taxon>
        <taxon>Pseudomonadota</taxon>
        <taxon>Alphaproteobacteria</taxon>
        <taxon>Hyphomicrobiales</taxon>
        <taxon>Stappiaceae</taxon>
        <taxon>Pseudovibrio</taxon>
    </lineage>
</organism>
<evidence type="ECO:0000313" key="6">
    <source>
        <dbReference type="Proteomes" id="UP000199598"/>
    </source>
</evidence>
<dbReference type="Proteomes" id="UP000199598">
    <property type="component" value="Unassembled WGS sequence"/>
</dbReference>
<dbReference type="EMBL" id="FOSK01000022">
    <property type="protein sequence ID" value="SFL21010.1"/>
    <property type="molecule type" value="Genomic_DNA"/>
</dbReference>
<dbReference type="InterPro" id="IPR036259">
    <property type="entry name" value="MFS_trans_sf"/>
</dbReference>
<keyword evidence="2 4" id="KW-1133">Transmembrane helix</keyword>
<dbReference type="Gene3D" id="1.20.1250.20">
    <property type="entry name" value="MFS general substrate transporter like domains"/>
    <property type="match status" value="1"/>
</dbReference>
<dbReference type="Pfam" id="PF07690">
    <property type="entry name" value="MFS_1"/>
    <property type="match status" value="1"/>
</dbReference>
<protein>
    <submittedName>
        <fullName evidence="5">Major Facilitator Superfamily protein</fullName>
    </submittedName>
</protein>
<dbReference type="SUPFAM" id="SSF103473">
    <property type="entry name" value="MFS general substrate transporter"/>
    <property type="match status" value="1"/>
</dbReference>